<dbReference type="InterPro" id="IPR014922">
    <property type="entry name" value="YdhG-like"/>
</dbReference>
<dbReference type="AlphaFoldDB" id="A0AAW5Q6J9"/>
<reference evidence="5" key="2">
    <citation type="submission" date="2024-07" db="EMBL/GenBank/DDBJ databases">
        <title>Pseudomonas strain that inhibits Aeromonas fish pathogens.</title>
        <authorList>
            <person name="Wildschutte H."/>
        </authorList>
    </citation>
    <scope>NUCLEOTIDE SEQUENCE [LARGE SCALE GENOMIC DNA]</scope>
    <source>
        <strain evidence="5">n60</strain>
    </source>
</reference>
<dbReference type="EMBL" id="JBFTEZ010000002">
    <property type="protein sequence ID" value="MEX6464117.1"/>
    <property type="molecule type" value="Genomic_DNA"/>
</dbReference>
<evidence type="ECO:0000313" key="5">
    <source>
        <dbReference type="Proteomes" id="UP001560293"/>
    </source>
</evidence>
<proteinExistence type="predicted"/>
<dbReference type="Gene3D" id="3.90.1150.200">
    <property type="match status" value="1"/>
</dbReference>
<name>A0AAW5Q6J9_9ACTN</name>
<dbReference type="Pfam" id="PF08818">
    <property type="entry name" value="DUF1801"/>
    <property type="match status" value="1"/>
</dbReference>
<dbReference type="Proteomes" id="UP001206890">
    <property type="component" value="Unassembled WGS sequence"/>
</dbReference>
<gene>
    <name evidence="3" type="ORF">AB6N35_07080</name>
    <name evidence="2" type="ORF">M3D93_02990</name>
</gene>
<evidence type="ECO:0000313" key="3">
    <source>
        <dbReference type="EMBL" id="MEX6464117.1"/>
    </source>
</evidence>
<evidence type="ECO:0000259" key="1">
    <source>
        <dbReference type="Pfam" id="PF08818"/>
    </source>
</evidence>
<reference evidence="2" key="1">
    <citation type="submission" date="2022-04" db="EMBL/GenBank/DDBJ databases">
        <title>Human microbiome associated bacterial genomes.</title>
        <authorList>
            <person name="Sandstrom S."/>
            <person name="Salamzade R."/>
            <person name="Kalan L.R."/>
        </authorList>
    </citation>
    <scope>NUCLEOTIDE SEQUENCE</scope>
    <source>
        <strain evidence="2">P3-SID1762</strain>
    </source>
</reference>
<organism evidence="2 4">
    <name type="scientific">Dietzia cinnamea</name>
    <dbReference type="NCBI Taxonomy" id="321318"/>
    <lineage>
        <taxon>Bacteria</taxon>
        <taxon>Bacillati</taxon>
        <taxon>Actinomycetota</taxon>
        <taxon>Actinomycetes</taxon>
        <taxon>Mycobacteriales</taxon>
        <taxon>Dietziaceae</taxon>
        <taxon>Dietzia</taxon>
    </lineage>
</organism>
<comment type="caution">
    <text evidence="2">The sequence shown here is derived from an EMBL/GenBank/DDBJ whole genome shotgun (WGS) entry which is preliminary data.</text>
</comment>
<accession>A0AAW5Q6J9</accession>
<keyword evidence="5" id="KW-1185">Reference proteome</keyword>
<dbReference type="EMBL" id="JALXTC010000008">
    <property type="protein sequence ID" value="MCT2116723.1"/>
    <property type="molecule type" value="Genomic_DNA"/>
</dbReference>
<evidence type="ECO:0000313" key="4">
    <source>
        <dbReference type="Proteomes" id="UP001206890"/>
    </source>
</evidence>
<dbReference type="Proteomes" id="UP001560293">
    <property type="component" value="Unassembled WGS sequence"/>
</dbReference>
<protein>
    <submittedName>
        <fullName evidence="2">DUF1801 domain-containing protein</fullName>
    </submittedName>
    <submittedName>
        <fullName evidence="3">Iron chaperone</fullName>
    </submittedName>
</protein>
<feature type="domain" description="YdhG-like" evidence="1">
    <location>
        <begin position="19"/>
        <end position="111"/>
    </location>
</feature>
<dbReference type="RefSeq" id="WP_061917010.1">
    <property type="nucleotide sequence ID" value="NZ_JALXPR010000120.1"/>
</dbReference>
<evidence type="ECO:0000313" key="2">
    <source>
        <dbReference type="EMBL" id="MCT2116723.1"/>
    </source>
</evidence>
<dbReference type="SUPFAM" id="SSF159888">
    <property type="entry name" value="YdhG-like"/>
    <property type="match status" value="1"/>
</dbReference>
<reference evidence="3" key="3">
    <citation type="submission" date="2024-07" db="EMBL/GenBank/DDBJ databases">
        <authorList>
            <person name="Wildschutte H."/>
        </authorList>
    </citation>
    <scope>NUCLEOTIDE SEQUENCE</scope>
    <source>
        <strain evidence="3">N60</strain>
    </source>
</reference>
<sequence>MPKPSTVYEYIDAAPPLGRALLTELRSLSREAVPDAVEQIKWGHPAYVHPDGVILFMFSGHKAHASVAFTPSTKAAFEAELTRYRTGKSTVALPYGTPPPRPLLTRMIEYRVREHEHDGVNWM</sequence>